<proteinExistence type="predicted"/>
<reference evidence="2" key="1">
    <citation type="submission" date="2018-05" db="EMBL/GenBank/DDBJ databases">
        <authorList>
            <person name="Cea G.-C."/>
            <person name="William W."/>
        </authorList>
    </citation>
    <scope>NUCLEOTIDE SEQUENCE [LARGE SCALE GENOMIC DNA]</scope>
    <source>
        <strain evidence="2">DB21MT 5</strain>
    </source>
</reference>
<evidence type="ECO:0000313" key="2">
    <source>
        <dbReference type="Proteomes" id="UP000250163"/>
    </source>
</evidence>
<keyword evidence="2" id="KW-1185">Reference proteome</keyword>
<evidence type="ECO:0000313" key="1">
    <source>
        <dbReference type="EMBL" id="SQD80010.1"/>
    </source>
</evidence>
<protein>
    <submittedName>
        <fullName evidence="1">Uncharacterized protein</fullName>
    </submittedName>
</protein>
<gene>
    <name evidence="1" type="ORF">MORIYA_3557</name>
</gene>
<name>A0A330LT31_9GAMM</name>
<sequence>MNLRIPRSKPGALPLGDIPTIRIKMVAMTGLEPVTPAL</sequence>
<organism evidence="1 2">
    <name type="scientific">Moritella yayanosii</name>
    <dbReference type="NCBI Taxonomy" id="69539"/>
    <lineage>
        <taxon>Bacteria</taxon>
        <taxon>Pseudomonadati</taxon>
        <taxon>Pseudomonadota</taxon>
        <taxon>Gammaproteobacteria</taxon>
        <taxon>Alteromonadales</taxon>
        <taxon>Moritellaceae</taxon>
        <taxon>Moritella</taxon>
    </lineage>
</organism>
<accession>A0A330LT31</accession>
<dbReference type="KEGG" id="mya:MORIYA_3557"/>
<dbReference type="EMBL" id="LS483250">
    <property type="protein sequence ID" value="SQD80010.1"/>
    <property type="molecule type" value="Genomic_DNA"/>
</dbReference>
<dbReference type="Proteomes" id="UP000250163">
    <property type="component" value="Chromosome MORIYA"/>
</dbReference>
<dbReference type="AlphaFoldDB" id="A0A330LT31"/>